<dbReference type="PANTHER" id="PTHR21503">
    <property type="entry name" value="F-BOX-CONTAINING HYPOTHETICAL PROTEIN C.ELEGANS"/>
    <property type="match status" value="1"/>
</dbReference>
<proteinExistence type="predicted"/>
<comment type="caution">
    <text evidence="1">The sequence shown here is derived from an EMBL/GenBank/DDBJ whole genome shotgun (WGS) entry which is preliminary data.</text>
</comment>
<sequence length="351" mass="40794">MPINLLKLPRVVGVIVVSELSDYQEVFLLSLCSYRTKCLVEKASIKAPKLAFRFGESCGYNEMRIEVITHKQRWLPVTSVLHVYHLVFNKIVTIKLWHDQKANTNFDFWRLKGGQLIHRLKCAIEPWTVQKASQDYINLIFHYSGAYKLNLSSKREGSLPYINNVQEIEINHITVDPEFLTNVMTTYPDTQSVSIYSEIVGDIPNKSPFFQIPNFCVACGRESCGPDYIQNFFGRNLYLGRASLTEQDLIQFLQKWISNEAYYNLETMTIFADHGIRLGILQQAINYVEYDPNEPETRPKVLIFDIPYLGSTPKMYHVRDRNFKEIKRITDGKRGFLHVDNVRFTFLVQTN</sequence>
<evidence type="ECO:0008006" key="3">
    <source>
        <dbReference type="Google" id="ProtNLM"/>
    </source>
</evidence>
<dbReference type="EMBL" id="PDUG01000005">
    <property type="protein sequence ID" value="PIC22751.1"/>
    <property type="molecule type" value="Genomic_DNA"/>
</dbReference>
<dbReference type="AlphaFoldDB" id="A0A2G5T6N2"/>
<name>A0A2G5T6N2_9PELO</name>
<reference evidence="2" key="1">
    <citation type="submission" date="2017-10" db="EMBL/GenBank/DDBJ databases">
        <title>Rapid genome shrinkage in a self-fertile nematode reveals novel sperm competition proteins.</title>
        <authorList>
            <person name="Yin D."/>
            <person name="Schwarz E.M."/>
            <person name="Thomas C.G."/>
            <person name="Felde R.L."/>
            <person name="Korf I.F."/>
            <person name="Cutter A.D."/>
            <person name="Schartner C.M."/>
            <person name="Ralston E.J."/>
            <person name="Meyer B.J."/>
            <person name="Haag E.S."/>
        </authorList>
    </citation>
    <scope>NUCLEOTIDE SEQUENCE [LARGE SCALE GENOMIC DNA]</scope>
    <source>
        <strain evidence="2">JU1422</strain>
    </source>
</reference>
<evidence type="ECO:0000313" key="2">
    <source>
        <dbReference type="Proteomes" id="UP000230233"/>
    </source>
</evidence>
<gene>
    <name evidence="1" type="primary">Cnig_chr_V.g16697</name>
    <name evidence="1" type="ORF">B9Z55_016697</name>
</gene>
<keyword evidence="2" id="KW-1185">Reference proteome</keyword>
<evidence type="ECO:0000313" key="1">
    <source>
        <dbReference type="EMBL" id="PIC22751.1"/>
    </source>
</evidence>
<protein>
    <recommendedName>
        <fullName evidence="3">F-box domain-containing protein</fullName>
    </recommendedName>
</protein>
<dbReference type="PANTHER" id="PTHR21503:SF8">
    <property type="entry name" value="F-BOX ASSOCIATED DOMAIN-CONTAINING PROTEIN-RELATED"/>
    <property type="match status" value="1"/>
</dbReference>
<accession>A0A2G5T6N2</accession>
<dbReference type="Proteomes" id="UP000230233">
    <property type="component" value="Chromosome V"/>
</dbReference>
<organism evidence="1 2">
    <name type="scientific">Caenorhabditis nigoni</name>
    <dbReference type="NCBI Taxonomy" id="1611254"/>
    <lineage>
        <taxon>Eukaryota</taxon>
        <taxon>Metazoa</taxon>
        <taxon>Ecdysozoa</taxon>
        <taxon>Nematoda</taxon>
        <taxon>Chromadorea</taxon>
        <taxon>Rhabditida</taxon>
        <taxon>Rhabditina</taxon>
        <taxon>Rhabditomorpha</taxon>
        <taxon>Rhabditoidea</taxon>
        <taxon>Rhabditidae</taxon>
        <taxon>Peloderinae</taxon>
        <taxon>Caenorhabditis</taxon>
    </lineage>
</organism>